<name>A0A4P9X4L0_9FUNG</name>
<proteinExistence type="predicted"/>
<feature type="compositionally biased region" description="Gly residues" evidence="1">
    <location>
        <begin position="48"/>
        <end position="57"/>
    </location>
</feature>
<evidence type="ECO:0000313" key="3">
    <source>
        <dbReference type="Proteomes" id="UP000274922"/>
    </source>
</evidence>
<protein>
    <submittedName>
        <fullName evidence="2">Uncharacterized protein</fullName>
    </submittedName>
</protein>
<organism evidence="2 3">
    <name type="scientific">Caulochytrium protostelioides</name>
    <dbReference type="NCBI Taxonomy" id="1555241"/>
    <lineage>
        <taxon>Eukaryota</taxon>
        <taxon>Fungi</taxon>
        <taxon>Fungi incertae sedis</taxon>
        <taxon>Chytridiomycota</taxon>
        <taxon>Chytridiomycota incertae sedis</taxon>
        <taxon>Chytridiomycetes</taxon>
        <taxon>Caulochytriales</taxon>
        <taxon>Caulochytriaceae</taxon>
        <taxon>Caulochytrium</taxon>
    </lineage>
</organism>
<gene>
    <name evidence="2" type="ORF">CXG81DRAFT_19969</name>
</gene>
<evidence type="ECO:0000313" key="2">
    <source>
        <dbReference type="EMBL" id="RKP00004.1"/>
    </source>
</evidence>
<feature type="compositionally biased region" description="Low complexity" evidence="1">
    <location>
        <begin position="24"/>
        <end position="41"/>
    </location>
</feature>
<dbReference type="Proteomes" id="UP000274922">
    <property type="component" value="Unassembled WGS sequence"/>
</dbReference>
<feature type="region of interest" description="Disordered" evidence="1">
    <location>
        <begin position="1"/>
        <end position="65"/>
    </location>
</feature>
<keyword evidence="3" id="KW-1185">Reference proteome</keyword>
<feature type="region of interest" description="Disordered" evidence="1">
    <location>
        <begin position="165"/>
        <end position="284"/>
    </location>
</feature>
<dbReference type="EMBL" id="ML014241">
    <property type="protein sequence ID" value="RKP00004.1"/>
    <property type="molecule type" value="Genomic_DNA"/>
</dbReference>
<feature type="non-terminal residue" evidence="2">
    <location>
        <position position="1"/>
    </location>
</feature>
<dbReference type="AlphaFoldDB" id="A0A4P9X4L0"/>
<sequence length="284" mass="28542">HAAATATDGPPRRTRGFRDGRGGAAAVRDGGRGPATRVGAAARDRAAGPGGHTGTGGAASTRRSATAWVRVRPLGGRVGVWHGLDIDTGIGNGIANGNGNGNGIGVGGGIAADVVPRHVAAERLLALGRRRPDAAADRRRFRVGVERGVRVRVRVRVRVEGDVPAAGPRHATRGAVASAAGRTHGAGPGDDARPDPVGGLPPDGRSARRPARAAQESGRRHHPRGGSSSSGSGSSGGSGGDDRPVRASRRGAVPVARDASGVCGADVYPLRQCAADARHPPTPR</sequence>
<evidence type="ECO:0000256" key="1">
    <source>
        <dbReference type="SAM" id="MobiDB-lite"/>
    </source>
</evidence>
<reference evidence="3" key="1">
    <citation type="journal article" date="2018" name="Nat. Microbiol.">
        <title>Leveraging single-cell genomics to expand the fungal tree of life.</title>
        <authorList>
            <person name="Ahrendt S.R."/>
            <person name="Quandt C.A."/>
            <person name="Ciobanu D."/>
            <person name="Clum A."/>
            <person name="Salamov A."/>
            <person name="Andreopoulos B."/>
            <person name="Cheng J.F."/>
            <person name="Woyke T."/>
            <person name="Pelin A."/>
            <person name="Henrissat B."/>
            <person name="Reynolds N.K."/>
            <person name="Benny G.L."/>
            <person name="Smith M.E."/>
            <person name="James T.Y."/>
            <person name="Grigoriev I.V."/>
        </authorList>
    </citation>
    <scope>NUCLEOTIDE SEQUENCE [LARGE SCALE GENOMIC DNA]</scope>
    <source>
        <strain evidence="3">ATCC 52028</strain>
    </source>
</reference>
<accession>A0A4P9X4L0</accession>